<dbReference type="GO" id="GO:0005886">
    <property type="term" value="C:plasma membrane"/>
    <property type="evidence" value="ECO:0007669"/>
    <property type="project" value="UniProtKB-SubCell"/>
</dbReference>
<dbReference type="STRING" id="1121950.SAMN02745243_00553"/>
<evidence type="ECO:0000256" key="3">
    <source>
        <dbReference type="ARBA" id="ARBA00011262"/>
    </source>
</evidence>
<gene>
    <name evidence="11" type="ORF">SAMN02745243_00553</name>
</gene>
<evidence type="ECO:0000256" key="1">
    <source>
        <dbReference type="ARBA" id="ARBA00004417"/>
    </source>
</evidence>
<evidence type="ECO:0000313" key="11">
    <source>
        <dbReference type="EMBL" id="SHJ41966.1"/>
    </source>
</evidence>
<dbReference type="InterPro" id="IPR050107">
    <property type="entry name" value="ABC_carbohydrate_import_ATPase"/>
</dbReference>
<reference evidence="11 12" key="1">
    <citation type="submission" date="2016-11" db="EMBL/GenBank/DDBJ databases">
        <authorList>
            <person name="Jaros S."/>
            <person name="Januszkiewicz K."/>
            <person name="Wedrychowicz H."/>
        </authorList>
    </citation>
    <scope>NUCLEOTIDE SEQUENCE [LARGE SCALE GENOMIC DNA]</scope>
    <source>
        <strain evidence="11 12">DSM 15480</strain>
    </source>
</reference>
<comment type="catalytic activity">
    <reaction evidence="9">
        <text>ATP + H2O + (2R,4S)-2-methyl-2,3,3,4-tetrahydroxytetrahydrofuran-[AI-2-binding protein]Side 1 = ADP + phosphate + (2R,4S)-2-methyl-2,3,3,4-tetrahydroxytetrahydrofuranSide 2 + [AI-2-binding protein]Side 1.</text>
        <dbReference type="EC" id="7.6.2.13"/>
    </reaction>
</comment>
<comment type="subunit">
    <text evidence="3">The complex is composed of two ATP-binding proteins (LsrA), two transmembrane proteins (LsrC and LsrD) and a solute-binding protein (LsrB).</text>
</comment>
<comment type="similarity">
    <text evidence="2">Belongs to the ABC transporter superfamily. AI-2 autoinducer porter (TC 3.A.1.2.8) family.</text>
</comment>
<proteinExistence type="inferred from homology"/>
<dbReference type="GO" id="GO:0005524">
    <property type="term" value="F:ATP binding"/>
    <property type="evidence" value="ECO:0007669"/>
    <property type="project" value="UniProtKB-KW"/>
</dbReference>
<evidence type="ECO:0000256" key="5">
    <source>
        <dbReference type="ARBA" id="ARBA00022741"/>
    </source>
</evidence>
<keyword evidence="5" id="KW-0547">Nucleotide-binding</keyword>
<organism evidence="11 12">
    <name type="scientific">Hespellia stercorisuis DSM 15480</name>
    <dbReference type="NCBI Taxonomy" id="1121950"/>
    <lineage>
        <taxon>Bacteria</taxon>
        <taxon>Bacillati</taxon>
        <taxon>Bacillota</taxon>
        <taxon>Clostridia</taxon>
        <taxon>Lachnospirales</taxon>
        <taxon>Lachnospiraceae</taxon>
        <taxon>Hespellia</taxon>
    </lineage>
</organism>
<evidence type="ECO:0000256" key="9">
    <source>
        <dbReference type="ARBA" id="ARBA00034076"/>
    </source>
</evidence>
<evidence type="ECO:0000256" key="8">
    <source>
        <dbReference type="ARBA" id="ARBA00023798"/>
    </source>
</evidence>
<dbReference type="PROSITE" id="PS00211">
    <property type="entry name" value="ABC_TRANSPORTER_1"/>
    <property type="match status" value="1"/>
</dbReference>
<keyword evidence="12" id="KW-1185">Reference proteome</keyword>
<dbReference type="AlphaFoldDB" id="A0A1M6J5K7"/>
<dbReference type="InterPro" id="IPR003439">
    <property type="entry name" value="ABC_transporter-like_ATP-bd"/>
</dbReference>
<evidence type="ECO:0000256" key="4">
    <source>
        <dbReference type="ARBA" id="ARBA00019459"/>
    </source>
</evidence>
<dbReference type="Pfam" id="PF00005">
    <property type="entry name" value="ABC_tran"/>
    <property type="match status" value="2"/>
</dbReference>
<dbReference type="GO" id="GO:0016887">
    <property type="term" value="F:ATP hydrolysis activity"/>
    <property type="evidence" value="ECO:0007669"/>
    <property type="project" value="InterPro"/>
</dbReference>
<protein>
    <recommendedName>
        <fullName evidence="4">Autoinducer 2 import ATP-binding protein LsrA</fullName>
        <ecNumber evidence="8">7.6.2.13</ecNumber>
    </recommendedName>
</protein>
<comment type="subcellular location">
    <subcellularLocation>
        <location evidence="1">Cell inner membrane</location>
        <topology evidence="1">Peripheral membrane protein</topology>
    </subcellularLocation>
</comment>
<dbReference type="Gene3D" id="3.40.50.300">
    <property type="entry name" value="P-loop containing nucleotide triphosphate hydrolases"/>
    <property type="match status" value="2"/>
</dbReference>
<evidence type="ECO:0000313" key="12">
    <source>
        <dbReference type="Proteomes" id="UP000184301"/>
    </source>
</evidence>
<comment type="function">
    <text evidence="7">Part of the ABC transporter complex LsrABCD involved in autoinducer 2 (AI-2) import. Responsible for energy coupling to the transport system.</text>
</comment>
<dbReference type="InterPro" id="IPR027417">
    <property type="entry name" value="P-loop_NTPase"/>
</dbReference>
<dbReference type="PANTHER" id="PTHR43790:SF2">
    <property type="entry name" value="AUTOINDUCER 2 IMPORT ATP-BINDING PROTEIN LSRA"/>
    <property type="match status" value="1"/>
</dbReference>
<name>A0A1M6J5K7_9FIRM</name>
<dbReference type="RefSeq" id="WP_073104627.1">
    <property type="nucleotide sequence ID" value="NZ_FQZY01000008.1"/>
</dbReference>
<feature type="domain" description="ABC transporter" evidence="10">
    <location>
        <begin position="10"/>
        <end position="239"/>
    </location>
</feature>
<dbReference type="InterPro" id="IPR017871">
    <property type="entry name" value="ABC_transporter-like_CS"/>
</dbReference>
<accession>A0A1M6J5K7</accession>
<sequence>MQKVETEALLKIKDIRKSFGSNEVLKGINLELNEGEVVALIGGNGAGKSTLMKIIMGIYQQDAGDLFIHGVKTDLSKSSLALANGIYLVPQEPMLFPNMTVEENIAMGFNENKIEMHKKIVDMIAHLGWDLKLDRRANTLSIAEQQLVEILKGLLRESRILIFDEPTSSLSFNEAESLFELIEDLKKKNIGIFYITHRLSEVFEIATHVAIMRDGIVSLSGAVSEFDKSHLVKALLPPGSELKTAGESTAVDYSKAKPMLELKDFSGYGFSGLNFEVYPGEILGVAGVVGAGRTEFATTIFGMDKVKGGKVLLDGEDITGMGTRKVLDKGINYVPEDRFLNGIFKIRETGWNISSAQLRNMSKIFLNKKAEKELADKYINDFRIKVTSQDQLMGSLSGGNQQKAVIARALSTNPKVVILDEPTRGIDAGARGDVYSIIGKLKQQGVAVLLISSDLEEIVELSDRAISMYQGRINHTFPKEKIDLDNLTAASFGVYEEGE</sequence>
<dbReference type="CDD" id="cd03216">
    <property type="entry name" value="ABC_Carb_Monos_I"/>
    <property type="match status" value="1"/>
</dbReference>
<dbReference type="InterPro" id="IPR003593">
    <property type="entry name" value="AAA+_ATPase"/>
</dbReference>
<keyword evidence="6 11" id="KW-0067">ATP-binding</keyword>
<dbReference type="PANTHER" id="PTHR43790">
    <property type="entry name" value="CARBOHYDRATE TRANSPORT ATP-BINDING PROTEIN MG119-RELATED"/>
    <property type="match status" value="1"/>
</dbReference>
<dbReference type="Proteomes" id="UP000184301">
    <property type="component" value="Unassembled WGS sequence"/>
</dbReference>
<feature type="domain" description="ABC transporter" evidence="10">
    <location>
        <begin position="248"/>
        <end position="495"/>
    </location>
</feature>
<evidence type="ECO:0000259" key="10">
    <source>
        <dbReference type="PROSITE" id="PS50893"/>
    </source>
</evidence>
<dbReference type="CDD" id="cd03215">
    <property type="entry name" value="ABC_Carb_Monos_II"/>
    <property type="match status" value="1"/>
</dbReference>
<evidence type="ECO:0000256" key="6">
    <source>
        <dbReference type="ARBA" id="ARBA00022840"/>
    </source>
</evidence>
<dbReference type="EMBL" id="FQZY01000008">
    <property type="protein sequence ID" value="SHJ41966.1"/>
    <property type="molecule type" value="Genomic_DNA"/>
</dbReference>
<dbReference type="PROSITE" id="PS50893">
    <property type="entry name" value="ABC_TRANSPORTER_2"/>
    <property type="match status" value="2"/>
</dbReference>
<dbReference type="EC" id="7.6.2.13" evidence="8"/>
<evidence type="ECO:0000256" key="7">
    <source>
        <dbReference type="ARBA" id="ARBA00023747"/>
    </source>
</evidence>
<dbReference type="OrthoDB" id="9771863at2"/>
<dbReference type="SMART" id="SM00382">
    <property type="entry name" value="AAA"/>
    <property type="match status" value="2"/>
</dbReference>
<evidence type="ECO:0000256" key="2">
    <source>
        <dbReference type="ARBA" id="ARBA00009404"/>
    </source>
</evidence>
<dbReference type="SUPFAM" id="SSF52540">
    <property type="entry name" value="P-loop containing nucleoside triphosphate hydrolases"/>
    <property type="match status" value="2"/>
</dbReference>